<dbReference type="Proteomes" id="UP000050911">
    <property type="component" value="Unassembled WGS sequence"/>
</dbReference>
<dbReference type="PANTHER" id="PTHR36111">
    <property type="entry name" value="INNER MEMBRANE PROTEIN-RELATED"/>
    <property type="match status" value="1"/>
</dbReference>
<keyword evidence="1" id="KW-0472">Membrane</keyword>
<evidence type="ECO:0000313" key="2">
    <source>
        <dbReference type="EMBL" id="KRK48480.1"/>
    </source>
</evidence>
<organism evidence="2 3">
    <name type="scientific">Secundilactobacillus kimchicus JCM 15530</name>
    <dbReference type="NCBI Taxonomy" id="1302272"/>
    <lineage>
        <taxon>Bacteria</taxon>
        <taxon>Bacillati</taxon>
        <taxon>Bacillota</taxon>
        <taxon>Bacilli</taxon>
        <taxon>Lactobacillales</taxon>
        <taxon>Lactobacillaceae</taxon>
        <taxon>Secundilactobacillus</taxon>
    </lineage>
</organism>
<gene>
    <name evidence="2" type="ORF">FC96_GL001587</name>
</gene>
<dbReference type="RefSeq" id="WP_235804725.1">
    <property type="nucleotide sequence ID" value="NZ_AZCX01000003.1"/>
</dbReference>
<dbReference type="Pfam" id="PF04474">
    <property type="entry name" value="DUF554"/>
    <property type="match status" value="1"/>
</dbReference>
<sequence length="232" mass="24458">MVNTLAIIVGGLLGFLFQRLLNDKLQKTIIQAIGVSVIFIGISGTLSHMLVINGHTIGTQGALMVTISLTLGGLIGELLGIDAWFTHLGNWLRKRAGASGDSLFVEGFVSATLTVCVGAMVIIGPIQDALEHDPTMLFTKAILDGVIIAIYTASFGLGAAFSALPVFVFQITVTFLAVLINQFLTPAMTAGISTVGSMMIFCIGINLLFDTKIRVANMLPGLLVVVGYVALF</sequence>
<keyword evidence="1" id="KW-0812">Transmembrane</keyword>
<dbReference type="PATRIC" id="fig|1302272.5.peg.1604"/>
<dbReference type="InterPro" id="IPR007563">
    <property type="entry name" value="DUF554"/>
</dbReference>
<proteinExistence type="predicted"/>
<evidence type="ECO:0000256" key="1">
    <source>
        <dbReference type="SAM" id="Phobius"/>
    </source>
</evidence>
<keyword evidence="3" id="KW-1185">Reference proteome</keyword>
<feature type="transmembrane region" description="Helical" evidence="1">
    <location>
        <begin position="63"/>
        <end position="84"/>
    </location>
</feature>
<dbReference type="AlphaFoldDB" id="A0A0R1HPA7"/>
<dbReference type="EMBL" id="AZCX01000003">
    <property type="protein sequence ID" value="KRK48480.1"/>
    <property type="molecule type" value="Genomic_DNA"/>
</dbReference>
<protein>
    <submittedName>
        <fullName evidence="2">Membrane protein</fullName>
    </submittedName>
</protein>
<evidence type="ECO:0000313" key="3">
    <source>
        <dbReference type="Proteomes" id="UP000050911"/>
    </source>
</evidence>
<feature type="transmembrane region" description="Helical" evidence="1">
    <location>
        <begin position="29"/>
        <end position="51"/>
    </location>
</feature>
<feature type="transmembrane region" description="Helical" evidence="1">
    <location>
        <begin position="159"/>
        <end position="180"/>
    </location>
</feature>
<keyword evidence="1" id="KW-1133">Transmembrane helix</keyword>
<reference evidence="2 3" key="1">
    <citation type="journal article" date="2015" name="Genome Announc.">
        <title>Expanding the biotechnology potential of lactobacilli through comparative genomics of 213 strains and associated genera.</title>
        <authorList>
            <person name="Sun Z."/>
            <person name="Harris H.M."/>
            <person name="McCann A."/>
            <person name="Guo C."/>
            <person name="Argimon S."/>
            <person name="Zhang W."/>
            <person name="Yang X."/>
            <person name="Jeffery I.B."/>
            <person name="Cooney J.C."/>
            <person name="Kagawa T.F."/>
            <person name="Liu W."/>
            <person name="Song Y."/>
            <person name="Salvetti E."/>
            <person name="Wrobel A."/>
            <person name="Rasinkangas P."/>
            <person name="Parkhill J."/>
            <person name="Rea M.C."/>
            <person name="O'Sullivan O."/>
            <person name="Ritari J."/>
            <person name="Douillard F.P."/>
            <person name="Paul Ross R."/>
            <person name="Yang R."/>
            <person name="Briner A.E."/>
            <person name="Felis G.E."/>
            <person name="de Vos W.M."/>
            <person name="Barrangou R."/>
            <person name="Klaenhammer T.R."/>
            <person name="Caufield P.W."/>
            <person name="Cui Y."/>
            <person name="Zhang H."/>
            <person name="O'Toole P.W."/>
        </authorList>
    </citation>
    <scope>NUCLEOTIDE SEQUENCE [LARGE SCALE GENOMIC DNA]</scope>
    <source>
        <strain evidence="2 3">JCM 15530</strain>
    </source>
</reference>
<dbReference type="STRING" id="1302272.FC96_GL001587"/>
<comment type="caution">
    <text evidence="2">The sequence shown here is derived from an EMBL/GenBank/DDBJ whole genome shotgun (WGS) entry which is preliminary data.</text>
</comment>
<feature type="transmembrane region" description="Helical" evidence="1">
    <location>
        <begin position="135"/>
        <end position="153"/>
    </location>
</feature>
<accession>A0A0R1HPA7</accession>
<dbReference type="PANTHER" id="PTHR36111:SF2">
    <property type="entry name" value="INNER MEMBRANE PROTEIN"/>
    <property type="match status" value="1"/>
</dbReference>
<feature type="transmembrane region" description="Helical" evidence="1">
    <location>
        <begin position="104"/>
        <end position="123"/>
    </location>
</feature>
<name>A0A0R1HPA7_9LACO</name>
<feature type="transmembrane region" description="Helical" evidence="1">
    <location>
        <begin position="187"/>
        <end position="209"/>
    </location>
</feature>